<dbReference type="InterPro" id="IPR006186">
    <property type="entry name" value="Ser/Thr-sp_prot-phosphatase"/>
</dbReference>
<gene>
    <name evidence="2" type="ORF">PENTCL1PPCAC_94</name>
</gene>
<dbReference type="GO" id="GO:0005634">
    <property type="term" value="C:nucleus"/>
    <property type="evidence" value="ECO:0007669"/>
    <property type="project" value="TreeGrafter"/>
</dbReference>
<dbReference type="SMART" id="SM00156">
    <property type="entry name" value="PP2Ac"/>
    <property type="match status" value="1"/>
</dbReference>
<evidence type="ECO:0000313" key="3">
    <source>
        <dbReference type="Proteomes" id="UP001432027"/>
    </source>
</evidence>
<accession>A0AAV5SD22</accession>
<dbReference type="GO" id="GO:0005737">
    <property type="term" value="C:cytoplasm"/>
    <property type="evidence" value="ECO:0007669"/>
    <property type="project" value="TreeGrafter"/>
</dbReference>
<dbReference type="Pfam" id="PF00149">
    <property type="entry name" value="Metallophos"/>
    <property type="match status" value="1"/>
</dbReference>
<dbReference type="Proteomes" id="UP001432027">
    <property type="component" value="Unassembled WGS sequence"/>
</dbReference>
<reference evidence="2" key="1">
    <citation type="submission" date="2023-10" db="EMBL/GenBank/DDBJ databases">
        <title>Genome assembly of Pristionchus species.</title>
        <authorList>
            <person name="Yoshida K."/>
            <person name="Sommer R.J."/>
        </authorList>
    </citation>
    <scope>NUCLEOTIDE SEQUENCE</scope>
    <source>
        <strain evidence="2">RS0144</strain>
    </source>
</reference>
<name>A0AAV5SD22_9BILA</name>
<dbReference type="InterPro" id="IPR004843">
    <property type="entry name" value="Calcineurin-like_PHP"/>
</dbReference>
<dbReference type="PANTHER" id="PTHR11668">
    <property type="entry name" value="SERINE/THREONINE PROTEIN PHOSPHATASE"/>
    <property type="match status" value="1"/>
</dbReference>
<dbReference type="SUPFAM" id="SSF56300">
    <property type="entry name" value="Metallo-dependent phosphatases"/>
    <property type="match status" value="1"/>
</dbReference>
<dbReference type="InterPro" id="IPR029052">
    <property type="entry name" value="Metallo-depent_PP-like"/>
</dbReference>
<dbReference type="PRINTS" id="PR00114">
    <property type="entry name" value="STPHPHTASE"/>
</dbReference>
<feature type="non-terminal residue" evidence="2">
    <location>
        <position position="166"/>
    </location>
</feature>
<sequence>QVFAYFPLAAVISKKILCMHGGLSPALNSLDDLRRLERPIPKPDKGLAQDMLWADPSHSVVGFEANKMRSVSVNFGETEVRDRLRKLGVSKIIRAHQVVQHGWSVFANGAVITVFSATRYQDEMCNYGAIVDVKKNLEIGIVMIKPSEFDENKSNMQDQLTVDISA</sequence>
<dbReference type="GO" id="GO:0004722">
    <property type="term" value="F:protein serine/threonine phosphatase activity"/>
    <property type="evidence" value="ECO:0007669"/>
    <property type="project" value="TreeGrafter"/>
</dbReference>
<dbReference type="Gene3D" id="3.60.21.10">
    <property type="match status" value="1"/>
</dbReference>
<keyword evidence="3" id="KW-1185">Reference proteome</keyword>
<organism evidence="2 3">
    <name type="scientific">Pristionchus entomophagus</name>
    <dbReference type="NCBI Taxonomy" id="358040"/>
    <lineage>
        <taxon>Eukaryota</taxon>
        <taxon>Metazoa</taxon>
        <taxon>Ecdysozoa</taxon>
        <taxon>Nematoda</taxon>
        <taxon>Chromadorea</taxon>
        <taxon>Rhabditida</taxon>
        <taxon>Rhabditina</taxon>
        <taxon>Diplogasteromorpha</taxon>
        <taxon>Diplogasteroidea</taxon>
        <taxon>Neodiplogasteridae</taxon>
        <taxon>Pristionchus</taxon>
    </lineage>
</organism>
<feature type="non-terminal residue" evidence="2">
    <location>
        <position position="1"/>
    </location>
</feature>
<evidence type="ECO:0000313" key="2">
    <source>
        <dbReference type="EMBL" id="GMS77919.1"/>
    </source>
</evidence>
<dbReference type="AlphaFoldDB" id="A0AAV5SD22"/>
<proteinExistence type="predicted"/>
<comment type="caution">
    <text evidence="2">The sequence shown here is derived from an EMBL/GenBank/DDBJ whole genome shotgun (WGS) entry which is preliminary data.</text>
</comment>
<dbReference type="PANTHER" id="PTHR11668:SF491">
    <property type="entry name" value="SERINE_THREONINE-PROTEIN PHOSPHATASE"/>
    <property type="match status" value="1"/>
</dbReference>
<feature type="domain" description="Serine/threonine specific protein phosphatases" evidence="1">
    <location>
        <begin position="1"/>
        <end position="148"/>
    </location>
</feature>
<dbReference type="EMBL" id="BTSX01000001">
    <property type="protein sequence ID" value="GMS77919.1"/>
    <property type="molecule type" value="Genomic_DNA"/>
</dbReference>
<evidence type="ECO:0000259" key="1">
    <source>
        <dbReference type="SMART" id="SM00156"/>
    </source>
</evidence>
<dbReference type="InterPro" id="IPR050341">
    <property type="entry name" value="PP1_catalytic_subunit"/>
</dbReference>
<protein>
    <recommendedName>
        <fullName evidence="1">Serine/threonine specific protein phosphatases domain-containing protein</fullName>
    </recommendedName>
</protein>